<dbReference type="EMBL" id="NHYE01004198">
    <property type="protein sequence ID" value="PPQ85865.1"/>
    <property type="molecule type" value="Genomic_DNA"/>
</dbReference>
<comment type="caution">
    <text evidence="2">The sequence shown here is derived from an EMBL/GenBank/DDBJ whole genome shotgun (WGS) entry which is preliminary data.</text>
</comment>
<feature type="region of interest" description="Disordered" evidence="1">
    <location>
        <begin position="1"/>
        <end position="20"/>
    </location>
</feature>
<evidence type="ECO:0000313" key="2">
    <source>
        <dbReference type="EMBL" id="PPQ85865.1"/>
    </source>
</evidence>
<accession>A0A409X517</accession>
<feature type="compositionally biased region" description="Basic and acidic residues" evidence="1">
    <location>
        <begin position="1"/>
        <end position="14"/>
    </location>
</feature>
<dbReference type="InParanoid" id="A0A409X517"/>
<protein>
    <submittedName>
        <fullName evidence="2">Uncharacterized protein</fullName>
    </submittedName>
</protein>
<name>A0A409X517_9AGAR</name>
<dbReference type="Proteomes" id="UP000284706">
    <property type="component" value="Unassembled WGS sequence"/>
</dbReference>
<gene>
    <name evidence="2" type="ORF">CVT26_001028</name>
</gene>
<keyword evidence="3" id="KW-1185">Reference proteome</keyword>
<sequence>MLLLRDHAKPETLERGTSTSATMDLSNYRNSVPPALQSRALLDDVATFINLKAAEDSCDLLLQIQYHLPTCKMATFYSNLTCLDLCRKGNAARVNTC</sequence>
<proteinExistence type="predicted"/>
<evidence type="ECO:0000313" key="3">
    <source>
        <dbReference type="Proteomes" id="UP000284706"/>
    </source>
</evidence>
<dbReference type="AlphaFoldDB" id="A0A409X517"/>
<reference evidence="2 3" key="1">
    <citation type="journal article" date="2018" name="Evol. Lett.">
        <title>Horizontal gene cluster transfer increased hallucinogenic mushroom diversity.</title>
        <authorList>
            <person name="Reynolds H.T."/>
            <person name="Vijayakumar V."/>
            <person name="Gluck-Thaler E."/>
            <person name="Korotkin H.B."/>
            <person name="Matheny P.B."/>
            <person name="Slot J.C."/>
        </authorList>
    </citation>
    <scope>NUCLEOTIDE SEQUENCE [LARGE SCALE GENOMIC DNA]</scope>
    <source>
        <strain evidence="2 3">SRW20</strain>
    </source>
</reference>
<organism evidence="2 3">
    <name type="scientific">Gymnopilus dilepis</name>
    <dbReference type="NCBI Taxonomy" id="231916"/>
    <lineage>
        <taxon>Eukaryota</taxon>
        <taxon>Fungi</taxon>
        <taxon>Dikarya</taxon>
        <taxon>Basidiomycota</taxon>
        <taxon>Agaricomycotina</taxon>
        <taxon>Agaricomycetes</taxon>
        <taxon>Agaricomycetidae</taxon>
        <taxon>Agaricales</taxon>
        <taxon>Agaricineae</taxon>
        <taxon>Hymenogastraceae</taxon>
        <taxon>Gymnopilus</taxon>
    </lineage>
</organism>
<evidence type="ECO:0000256" key="1">
    <source>
        <dbReference type="SAM" id="MobiDB-lite"/>
    </source>
</evidence>